<evidence type="ECO:0000313" key="4">
    <source>
        <dbReference type="Proteomes" id="UP001316384"/>
    </source>
</evidence>
<dbReference type="InterPro" id="IPR016047">
    <property type="entry name" value="M23ase_b-sheet_dom"/>
</dbReference>
<reference evidence="3 4" key="1">
    <citation type="submission" date="2022-07" db="EMBL/GenBank/DDBJ databases">
        <title>Novel species in genus cellulomonas.</title>
        <authorList>
            <person name="Ye L."/>
        </authorList>
    </citation>
    <scope>NUCLEOTIDE SEQUENCE [LARGE SCALE GENOMIC DNA]</scope>
    <source>
        <strain evidence="4">zg-B89</strain>
    </source>
</reference>
<keyword evidence="4" id="KW-1185">Reference proteome</keyword>
<accession>A0ABY5KRX8</accession>
<dbReference type="EMBL" id="CP101987">
    <property type="protein sequence ID" value="UUI73246.1"/>
    <property type="molecule type" value="Genomic_DNA"/>
</dbReference>
<dbReference type="SUPFAM" id="SSF51261">
    <property type="entry name" value="Duplicated hybrid motif"/>
    <property type="match status" value="1"/>
</dbReference>
<organism evidence="3 4">
    <name type="scientific">Cellulomonas xiejunii</name>
    <dbReference type="NCBI Taxonomy" id="2968083"/>
    <lineage>
        <taxon>Bacteria</taxon>
        <taxon>Bacillati</taxon>
        <taxon>Actinomycetota</taxon>
        <taxon>Actinomycetes</taxon>
        <taxon>Micrococcales</taxon>
        <taxon>Cellulomonadaceae</taxon>
        <taxon>Cellulomonas</taxon>
    </lineage>
</organism>
<dbReference type="Gene3D" id="2.70.70.10">
    <property type="entry name" value="Glucose Permease (Domain IIA)"/>
    <property type="match status" value="1"/>
</dbReference>
<evidence type="ECO:0000256" key="1">
    <source>
        <dbReference type="ARBA" id="ARBA00022729"/>
    </source>
</evidence>
<dbReference type="InterPro" id="IPR050570">
    <property type="entry name" value="Cell_wall_metabolism_enzyme"/>
</dbReference>
<name>A0ABY5KRX8_9CELL</name>
<evidence type="ECO:0000259" key="2">
    <source>
        <dbReference type="Pfam" id="PF01551"/>
    </source>
</evidence>
<dbReference type="Pfam" id="PF01551">
    <property type="entry name" value="Peptidase_M23"/>
    <property type="match status" value="1"/>
</dbReference>
<dbReference type="PANTHER" id="PTHR21666">
    <property type="entry name" value="PEPTIDASE-RELATED"/>
    <property type="match status" value="1"/>
</dbReference>
<proteinExistence type="predicted"/>
<dbReference type="Proteomes" id="UP001316384">
    <property type="component" value="Chromosome"/>
</dbReference>
<gene>
    <name evidence="3" type="ORF">NP048_07370</name>
</gene>
<dbReference type="RefSeq" id="WP_227577555.1">
    <property type="nucleotide sequence ID" value="NZ_CP101987.1"/>
</dbReference>
<keyword evidence="1" id="KW-0732">Signal</keyword>
<sequence>MHPSSRARPGTARRPTRPLVAWVVGLSLGIAMAWAAPGAAAPGPAPPADAGVYRLPLDGPGRVLRPFDPPPRPWLAGHRGVDLSAPADGQVRAPAAGVVSFAGLVAGRGVVSVLHDDGRRSSLEPVSATLPAGTRVVAGDPLGTVAGDAHGGVPGGPALHWGVREGDVYVDPWALLPGRGPVVLLPLP</sequence>
<dbReference type="InterPro" id="IPR011055">
    <property type="entry name" value="Dup_hybrid_motif"/>
</dbReference>
<evidence type="ECO:0000313" key="3">
    <source>
        <dbReference type="EMBL" id="UUI73246.1"/>
    </source>
</evidence>
<feature type="domain" description="M23ase beta-sheet core" evidence="2">
    <location>
        <begin position="77"/>
        <end position="172"/>
    </location>
</feature>
<dbReference type="CDD" id="cd12797">
    <property type="entry name" value="M23_peptidase"/>
    <property type="match status" value="1"/>
</dbReference>
<dbReference type="PANTHER" id="PTHR21666:SF289">
    <property type="entry name" value="L-ALA--D-GLU ENDOPEPTIDASE"/>
    <property type="match status" value="1"/>
</dbReference>
<protein>
    <submittedName>
        <fullName evidence="3">M23 family metallopeptidase</fullName>
    </submittedName>
</protein>